<dbReference type="STRING" id="381665.SAMN05216554_3094"/>
<feature type="transmembrane region" description="Helical" evidence="6">
    <location>
        <begin position="21"/>
        <end position="41"/>
    </location>
</feature>
<dbReference type="PROSITE" id="PS51012">
    <property type="entry name" value="ABC_TM2"/>
    <property type="match status" value="1"/>
</dbReference>
<keyword evidence="5" id="KW-0046">Antibiotic resistance</keyword>
<evidence type="ECO:0000256" key="2">
    <source>
        <dbReference type="ARBA" id="ARBA00022692"/>
    </source>
</evidence>
<feature type="transmembrane region" description="Helical" evidence="6">
    <location>
        <begin position="104"/>
        <end position="128"/>
    </location>
</feature>
<keyword evidence="9" id="KW-1185">Reference proteome</keyword>
<feature type="transmembrane region" description="Helical" evidence="6">
    <location>
        <begin position="61"/>
        <end position="83"/>
    </location>
</feature>
<dbReference type="AlphaFoldDB" id="A0A1H3RWX8"/>
<evidence type="ECO:0000259" key="7">
    <source>
        <dbReference type="PROSITE" id="PS51012"/>
    </source>
</evidence>
<dbReference type="InterPro" id="IPR013525">
    <property type="entry name" value="ABC2_TM"/>
</dbReference>
<evidence type="ECO:0000256" key="3">
    <source>
        <dbReference type="ARBA" id="ARBA00022989"/>
    </source>
</evidence>
<dbReference type="Pfam" id="PF01061">
    <property type="entry name" value="ABC2_membrane"/>
    <property type="match status" value="1"/>
</dbReference>
<keyword evidence="6" id="KW-1003">Cell membrane</keyword>
<keyword evidence="3 6" id="KW-1133">Transmembrane helix</keyword>
<feature type="domain" description="ABC transmembrane type-2" evidence="7">
    <location>
        <begin position="23"/>
        <end position="254"/>
    </location>
</feature>
<dbReference type="InterPro" id="IPR047817">
    <property type="entry name" value="ABC2_TM_bact-type"/>
</dbReference>
<dbReference type="PANTHER" id="PTHR43229:SF2">
    <property type="entry name" value="NODULATION PROTEIN J"/>
    <property type="match status" value="1"/>
</dbReference>
<gene>
    <name evidence="8" type="ORF">SAMN05216554_3094</name>
</gene>
<dbReference type="GO" id="GO:0140359">
    <property type="term" value="F:ABC-type transporter activity"/>
    <property type="evidence" value="ECO:0007669"/>
    <property type="project" value="InterPro"/>
</dbReference>
<dbReference type="PIRSF" id="PIRSF006648">
    <property type="entry name" value="DrrB"/>
    <property type="match status" value="1"/>
</dbReference>
<keyword evidence="4 6" id="KW-0472">Membrane</keyword>
<proteinExistence type="inferred from homology"/>
<reference evidence="8 9" key="1">
    <citation type="submission" date="2016-10" db="EMBL/GenBank/DDBJ databases">
        <authorList>
            <person name="de Groot N.N."/>
        </authorList>
    </citation>
    <scope>NUCLEOTIDE SEQUENCE [LARGE SCALE GENOMIC DNA]</scope>
    <source>
        <strain evidence="8 9">CGMCC 4.3491</strain>
    </source>
</reference>
<evidence type="ECO:0000256" key="4">
    <source>
        <dbReference type="ARBA" id="ARBA00023136"/>
    </source>
</evidence>
<feature type="transmembrane region" description="Helical" evidence="6">
    <location>
        <begin position="170"/>
        <end position="191"/>
    </location>
</feature>
<dbReference type="EMBL" id="FNPZ01000003">
    <property type="protein sequence ID" value="SDZ29369.1"/>
    <property type="molecule type" value="Genomic_DNA"/>
</dbReference>
<dbReference type="Proteomes" id="UP000198891">
    <property type="component" value="Unassembled WGS sequence"/>
</dbReference>
<protein>
    <recommendedName>
        <fullName evidence="6">Transport permease protein</fullName>
    </recommendedName>
</protein>
<dbReference type="GO" id="GO:0043190">
    <property type="term" value="C:ATP-binding cassette (ABC) transporter complex"/>
    <property type="evidence" value="ECO:0007669"/>
    <property type="project" value="InterPro"/>
</dbReference>
<dbReference type="RefSeq" id="WP_092555348.1">
    <property type="nucleotide sequence ID" value="NZ_FNPZ01000003.1"/>
</dbReference>
<keyword evidence="2 6" id="KW-0812">Transmembrane</keyword>
<dbReference type="PRINTS" id="PR00164">
    <property type="entry name" value="ABC2TRNSPORT"/>
</dbReference>
<evidence type="ECO:0000313" key="9">
    <source>
        <dbReference type="Proteomes" id="UP000198891"/>
    </source>
</evidence>
<dbReference type="InterPro" id="IPR000412">
    <property type="entry name" value="ABC_2_transport"/>
</dbReference>
<keyword evidence="6" id="KW-0813">Transport</keyword>
<sequence length="258" mass="27973">MTFLSHTAYLTGRQLRAFWRMPAFLVMNLIQPVIWLLLFGQLFRSVIEIPGFGAAGTYLEFLTPGIVMMMALFGSAWAGTVYIQDMDRGVMDRFLTSPTSRGALIVSTIVYQGVLAVVQSLLVLLIAWLAGARFAGGALGVVVLLVAVVLLTAVFAAFSNAIALLARQQTALIGISQLISFPLMFLSSAIMNTALSPQWVQDVARFNPFEWAVIVGRSALSDAPDWASIGLHLGLLAALAVVMAWLATRAFRSYQRSA</sequence>
<comment type="subcellular location">
    <subcellularLocation>
        <location evidence="6">Cell membrane</location>
        <topology evidence="6">Multi-pass membrane protein</topology>
    </subcellularLocation>
    <subcellularLocation>
        <location evidence="1">Membrane</location>
        <topology evidence="1">Multi-pass membrane protein</topology>
    </subcellularLocation>
</comment>
<accession>A0A1H3RWX8</accession>
<organism evidence="8 9">
    <name type="scientific">Herbiconiux ginsengi</name>
    <dbReference type="NCBI Taxonomy" id="381665"/>
    <lineage>
        <taxon>Bacteria</taxon>
        <taxon>Bacillati</taxon>
        <taxon>Actinomycetota</taxon>
        <taxon>Actinomycetes</taxon>
        <taxon>Micrococcales</taxon>
        <taxon>Microbacteriaceae</taxon>
        <taxon>Herbiconiux</taxon>
    </lineage>
</organism>
<feature type="transmembrane region" description="Helical" evidence="6">
    <location>
        <begin position="226"/>
        <end position="247"/>
    </location>
</feature>
<evidence type="ECO:0000256" key="6">
    <source>
        <dbReference type="RuleBase" id="RU361157"/>
    </source>
</evidence>
<dbReference type="GO" id="GO:0046677">
    <property type="term" value="P:response to antibiotic"/>
    <property type="evidence" value="ECO:0007669"/>
    <property type="project" value="UniProtKB-KW"/>
</dbReference>
<dbReference type="OrthoDB" id="9255971at2"/>
<feature type="transmembrane region" description="Helical" evidence="6">
    <location>
        <begin position="134"/>
        <end position="158"/>
    </location>
</feature>
<dbReference type="InterPro" id="IPR051784">
    <property type="entry name" value="Nod_factor_ABC_transporter"/>
</dbReference>
<dbReference type="PANTHER" id="PTHR43229">
    <property type="entry name" value="NODULATION PROTEIN J"/>
    <property type="match status" value="1"/>
</dbReference>
<name>A0A1H3RWX8_9MICO</name>
<evidence type="ECO:0000256" key="1">
    <source>
        <dbReference type="ARBA" id="ARBA00004141"/>
    </source>
</evidence>
<evidence type="ECO:0000313" key="8">
    <source>
        <dbReference type="EMBL" id="SDZ29369.1"/>
    </source>
</evidence>
<comment type="similarity">
    <text evidence="6">Belongs to the ABC-2 integral membrane protein family.</text>
</comment>
<evidence type="ECO:0000256" key="5">
    <source>
        <dbReference type="ARBA" id="ARBA00023251"/>
    </source>
</evidence>